<dbReference type="Pfam" id="PF14159">
    <property type="entry name" value="CAAD"/>
    <property type="match status" value="1"/>
</dbReference>
<feature type="region of interest" description="Disordered" evidence="2">
    <location>
        <begin position="73"/>
        <end position="93"/>
    </location>
</feature>
<keyword evidence="6" id="KW-1185">Reference proteome</keyword>
<dbReference type="OrthoDB" id="2014299at2759"/>
<protein>
    <recommendedName>
        <fullName evidence="4">Cyanobacterial aminoacyl-tRNA synthetase CAAD domain-containing protein</fullName>
    </recommendedName>
</protein>
<sequence length="188" mass="20663">MALRCAPSSFPSILHGAQLSTPNSSLIFYPGHHLSSFSPNTLSSGRCDFRRMRTMVFEETSTFAVVSEKVDSKPGEVEPESAREGPVSSEAEESESVNLLDKLNLKLGSKDTYSIAIYGVGALAALWISSGIVGALDAVPLFPKFMEVVGLGFTIWFSYRYLIFKKNRDELFAKIEDLKEQIIGPTDD</sequence>
<dbReference type="InterPro" id="IPR033344">
    <property type="entry name" value="CURT1"/>
</dbReference>
<dbReference type="EMBL" id="JAGGNH010000002">
    <property type="protein sequence ID" value="KAJ0981454.1"/>
    <property type="molecule type" value="Genomic_DNA"/>
</dbReference>
<dbReference type="AlphaFoldDB" id="A0A9D5HLX4"/>
<evidence type="ECO:0000256" key="1">
    <source>
        <dbReference type="ARBA" id="ARBA00004141"/>
    </source>
</evidence>
<reference evidence="5" key="2">
    <citation type="journal article" date="2022" name="Hortic Res">
        <title>The genome of Dioscorea zingiberensis sheds light on the biosynthesis, origin and evolution of the medicinally important diosgenin saponins.</title>
        <authorList>
            <person name="Li Y."/>
            <person name="Tan C."/>
            <person name="Li Z."/>
            <person name="Guo J."/>
            <person name="Li S."/>
            <person name="Chen X."/>
            <person name="Wang C."/>
            <person name="Dai X."/>
            <person name="Yang H."/>
            <person name="Song W."/>
            <person name="Hou L."/>
            <person name="Xu J."/>
            <person name="Tong Z."/>
            <person name="Xu A."/>
            <person name="Yuan X."/>
            <person name="Wang W."/>
            <person name="Yang Q."/>
            <person name="Chen L."/>
            <person name="Sun Z."/>
            <person name="Wang K."/>
            <person name="Pan B."/>
            <person name="Chen J."/>
            <person name="Bao Y."/>
            <person name="Liu F."/>
            <person name="Qi X."/>
            <person name="Gang D.R."/>
            <person name="Wen J."/>
            <person name="Li J."/>
        </authorList>
    </citation>
    <scope>NUCLEOTIDE SEQUENCE</scope>
    <source>
        <strain evidence="5">Dzin_1.0</strain>
    </source>
</reference>
<proteinExistence type="predicted"/>
<dbReference type="PANTHER" id="PTHR33222">
    <property type="match status" value="1"/>
</dbReference>
<evidence type="ECO:0000313" key="6">
    <source>
        <dbReference type="Proteomes" id="UP001085076"/>
    </source>
</evidence>
<evidence type="ECO:0000313" key="5">
    <source>
        <dbReference type="EMBL" id="KAJ0981454.1"/>
    </source>
</evidence>
<keyword evidence="3" id="KW-1133">Transmembrane helix</keyword>
<dbReference type="GO" id="GO:0009535">
    <property type="term" value="C:chloroplast thylakoid membrane"/>
    <property type="evidence" value="ECO:0007669"/>
    <property type="project" value="TreeGrafter"/>
</dbReference>
<dbReference type="InterPro" id="IPR025564">
    <property type="entry name" value="CAAD_dom"/>
</dbReference>
<feature type="domain" description="Cyanobacterial aminoacyl-tRNA synthetase CAAD" evidence="4">
    <location>
        <begin position="110"/>
        <end position="184"/>
    </location>
</feature>
<evidence type="ECO:0000256" key="3">
    <source>
        <dbReference type="SAM" id="Phobius"/>
    </source>
</evidence>
<organism evidence="5 6">
    <name type="scientific">Dioscorea zingiberensis</name>
    <dbReference type="NCBI Taxonomy" id="325984"/>
    <lineage>
        <taxon>Eukaryota</taxon>
        <taxon>Viridiplantae</taxon>
        <taxon>Streptophyta</taxon>
        <taxon>Embryophyta</taxon>
        <taxon>Tracheophyta</taxon>
        <taxon>Spermatophyta</taxon>
        <taxon>Magnoliopsida</taxon>
        <taxon>Liliopsida</taxon>
        <taxon>Dioscoreales</taxon>
        <taxon>Dioscoreaceae</taxon>
        <taxon>Dioscorea</taxon>
    </lineage>
</organism>
<dbReference type="Proteomes" id="UP001085076">
    <property type="component" value="Miscellaneous, Linkage group lg02"/>
</dbReference>
<keyword evidence="3" id="KW-0812">Transmembrane</keyword>
<evidence type="ECO:0000256" key="2">
    <source>
        <dbReference type="SAM" id="MobiDB-lite"/>
    </source>
</evidence>
<reference evidence="5" key="1">
    <citation type="submission" date="2021-03" db="EMBL/GenBank/DDBJ databases">
        <authorList>
            <person name="Li Z."/>
            <person name="Yang C."/>
        </authorList>
    </citation>
    <scope>NUCLEOTIDE SEQUENCE</scope>
    <source>
        <strain evidence="5">Dzin_1.0</strain>
        <tissue evidence="5">Leaf</tissue>
    </source>
</reference>
<keyword evidence="3" id="KW-0472">Membrane</keyword>
<evidence type="ECO:0000259" key="4">
    <source>
        <dbReference type="Pfam" id="PF14159"/>
    </source>
</evidence>
<feature type="transmembrane region" description="Helical" evidence="3">
    <location>
        <begin position="115"/>
        <end position="136"/>
    </location>
</feature>
<accession>A0A9D5HLX4</accession>
<comment type="caution">
    <text evidence="5">The sequence shown here is derived from an EMBL/GenBank/DDBJ whole genome shotgun (WGS) entry which is preliminary data.</text>
</comment>
<feature type="transmembrane region" description="Helical" evidence="3">
    <location>
        <begin position="142"/>
        <end position="162"/>
    </location>
</feature>
<name>A0A9D5HLX4_9LILI</name>
<dbReference type="PANTHER" id="PTHR33222:SF2">
    <property type="entry name" value="PROTEIN CURVATURE THYLAKOID 1D, CHLOROPLASTIC"/>
    <property type="match status" value="1"/>
</dbReference>
<gene>
    <name evidence="5" type="ORF">J5N97_009709</name>
</gene>
<feature type="compositionally biased region" description="Basic and acidic residues" evidence="2">
    <location>
        <begin position="73"/>
        <end position="83"/>
    </location>
</feature>
<comment type="subcellular location">
    <subcellularLocation>
        <location evidence="1">Membrane</location>
        <topology evidence="1">Multi-pass membrane protein</topology>
    </subcellularLocation>
</comment>